<keyword evidence="2" id="KW-1185">Reference proteome</keyword>
<dbReference type="RefSeq" id="XP_022584742.1">
    <property type="nucleotide sequence ID" value="XM_022723219.1"/>
</dbReference>
<name>A0A1L9SSN2_9EURO</name>
<protein>
    <submittedName>
        <fullName evidence="1">Uncharacterized protein</fullName>
    </submittedName>
</protein>
<proteinExistence type="predicted"/>
<dbReference type="OrthoDB" id="3649348at2759"/>
<dbReference type="VEuPathDB" id="FungiDB:ASPZODRAFT_13320"/>
<dbReference type="Proteomes" id="UP000184188">
    <property type="component" value="Unassembled WGS sequence"/>
</dbReference>
<organism evidence="1 2">
    <name type="scientific">Penicilliopsis zonata CBS 506.65</name>
    <dbReference type="NCBI Taxonomy" id="1073090"/>
    <lineage>
        <taxon>Eukaryota</taxon>
        <taxon>Fungi</taxon>
        <taxon>Dikarya</taxon>
        <taxon>Ascomycota</taxon>
        <taxon>Pezizomycotina</taxon>
        <taxon>Eurotiomycetes</taxon>
        <taxon>Eurotiomycetidae</taxon>
        <taxon>Eurotiales</taxon>
        <taxon>Aspergillaceae</taxon>
        <taxon>Penicilliopsis</taxon>
    </lineage>
</organism>
<reference evidence="2" key="1">
    <citation type="journal article" date="2017" name="Genome Biol.">
        <title>Comparative genomics reveals high biological diversity and specific adaptations in the industrially and medically important fungal genus Aspergillus.</title>
        <authorList>
            <person name="de Vries R.P."/>
            <person name="Riley R."/>
            <person name="Wiebenga A."/>
            <person name="Aguilar-Osorio G."/>
            <person name="Amillis S."/>
            <person name="Uchima C.A."/>
            <person name="Anderluh G."/>
            <person name="Asadollahi M."/>
            <person name="Askin M."/>
            <person name="Barry K."/>
            <person name="Battaglia E."/>
            <person name="Bayram O."/>
            <person name="Benocci T."/>
            <person name="Braus-Stromeyer S.A."/>
            <person name="Caldana C."/>
            <person name="Canovas D."/>
            <person name="Cerqueira G.C."/>
            <person name="Chen F."/>
            <person name="Chen W."/>
            <person name="Choi C."/>
            <person name="Clum A."/>
            <person name="Dos Santos R.A."/>
            <person name="Damasio A.R."/>
            <person name="Diallinas G."/>
            <person name="Emri T."/>
            <person name="Fekete E."/>
            <person name="Flipphi M."/>
            <person name="Freyberg S."/>
            <person name="Gallo A."/>
            <person name="Gournas C."/>
            <person name="Habgood R."/>
            <person name="Hainaut M."/>
            <person name="Harispe M.L."/>
            <person name="Henrissat B."/>
            <person name="Hilden K.S."/>
            <person name="Hope R."/>
            <person name="Hossain A."/>
            <person name="Karabika E."/>
            <person name="Karaffa L."/>
            <person name="Karanyi Z."/>
            <person name="Krasevec N."/>
            <person name="Kuo A."/>
            <person name="Kusch H."/>
            <person name="LaButti K."/>
            <person name="Lagendijk E.L."/>
            <person name="Lapidus A."/>
            <person name="Levasseur A."/>
            <person name="Lindquist E."/>
            <person name="Lipzen A."/>
            <person name="Logrieco A.F."/>
            <person name="MacCabe A."/>
            <person name="Maekelae M.R."/>
            <person name="Malavazi I."/>
            <person name="Melin P."/>
            <person name="Meyer V."/>
            <person name="Mielnichuk N."/>
            <person name="Miskei M."/>
            <person name="Molnar A.P."/>
            <person name="Mule G."/>
            <person name="Ngan C.Y."/>
            <person name="Orejas M."/>
            <person name="Orosz E."/>
            <person name="Ouedraogo J.P."/>
            <person name="Overkamp K.M."/>
            <person name="Park H.-S."/>
            <person name="Perrone G."/>
            <person name="Piumi F."/>
            <person name="Punt P.J."/>
            <person name="Ram A.F."/>
            <person name="Ramon A."/>
            <person name="Rauscher S."/>
            <person name="Record E."/>
            <person name="Riano-Pachon D.M."/>
            <person name="Robert V."/>
            <person name="Roehrig J."/>
            <person name="Ruller R."/>
            <person name="Salamov A."/>
            <person name="Salih N.S."/>
            <person name="Samson R.A."/>
            <person name="Sandor E."/>
            <person name="Sanguinetti M."/>
            <person name="Schuetze T."/>
            <person name="Sepcic K."/>
            <person name="Shelest E."/>
            <person name="Sherlock G."/>
            <person name="Sophianopoulou V."/>
            <person name="Squina F.M."/>
            <person name="Sun H."/>
            <person name="Susca A."/>
            <person name="Todd R.B."/>
            <person name="Tsang A."/>
            <person name="Unkles S.E."/>
            <person name="van de Wiele N."/>
            <person name="van Rossen-Uffink D."/>
            <person name="Oliveira J.V."/>
            <person name="Vesth T.C."/>
            <person name="Visser J."/>
            <person name="Yu J.-H."/>
            <person name="Zhou M."/>
            <person name="Andersen M.R."/>
            <person name="Archer D.B."/>
            <person name="Baker S.E."/>
            <person name="Benoit I."/>
            <person name="Brakhage A.A."/>
            <person name="Braus G.H."/>
            <person name="Fischer R."/>
            <person name="Frisvad J.C."/>
            <person name="Goldman G.H."/>
            <person name="Houbraken J."/>
            <person name="Oakley B."/>
            <person name="Pocsi I."/>
            <person name="Scazzocchio C."/>
            <person name="Seiboth B."/>
            <person name="vanKuyk P.A."/>
            <person name="Wortman J."/>
            <person name="Dyer P.S."/>
            <person name="Grigoriev I.V."/>
        </authorList>
    </citation>
    <scope>NUCLEOTIDE SEQUENCE [LARGE SCALE GENOMIC DNA]</scope>
    <source>
        <strain evidence="2">CBS 506.65</strain>
    </source>
</reference>
<dbReference type="EMBL" id="KV878337">
    <property type="protein sequence ID" value="OJJ50232.1"/>
    <property type="molecule type" value="Genomic_DNA"/>
</dbReference>
<dbReference type="AlphaFoldDB" id="A0A1L9SSN2"/>
<evidence type="ECO:0000313" key="2">
    <source>
        <dbReference type="Proteomes" id="UP000184188"/>
    </source>
</evidence>
<evidence type="ECO:0000313" key="1">
    <source>
        <dbReference type="EMBL" id="OJJ50232.1"/>
    </source>
</evidence>
<dbReference type="GeneID" id="34609684"/>
<accession>A0A1L9SSN2</accession>
<gene>
    <name evidence="1" type="ORF">ASPZODRAFT_13320</name>
</gene>
<sequence length="142" mass="15398">MALSRIILCGRSTQIGSVVVAGLKPEVEVIHFVMSAEAGKAEIPAILRGESVSPTNEYGTHDYSKTPDAVVLGGGYDEQDISTMRAACQGVKNNIPWLRPDMTKPTPPLGPEYGKAMVQRVKVALAELREKETPSEDGIEWF</sequence>